<reference evidence="1 2" key="1">
    <citation type="journal article" date="2004" name="Proc. Natl. Acad. Sci. U.S.A.">
        <title>Genomic analysis of Bacteroides fragilis reveals extensive DNA inversions regulating cell surface adaptation.</title>
        <authorList>
            <person name="Kuwahara T."/>
            <person name="Yamashita A."/>
            <person name="Hirakawa H."/>
            <person name="Nakayama H."/>
            <person name="Toh H."/>
            <person name="Okada N."/>
            <person name="Kuhara S."/>
            <person name="Hattori M."/>
            <person name="Hayashi T."/>
            <person name="Ohnishi Y."/>
        </authorList>
    </citation>
    <scope>NUCLEOTIDE SEQUENCE [LARGE SCALE GENOMIC DNA]</scope>
    <source>
        <strain evidence="1 2">YCH46</strain>
    </source>
</reference>
<dbReference type="AlphaFoldDB" id="Q64TF4"/>
<dbReference type="STRING" id="295405.BF2476"/>
<dbReference type="EMBL" id="AP006841">
    <property type="protein sequence ID" value="BAD49225.1"/>
    <property type="molecule type" value="Genomic_DNA"/>
</dbReference>
<proteinExistence type="predicted"/>
<name>Q64TF4_BACFR</name>
<gene>
    <name evidence="1" type="ordered locus">BF2476</name>
</gene>
<accession>Q64TF4</accession>
<dbReference type="Proteomes" id="UP000002197">
    <property type="component" value="Chromosome"/>
</dbReference>
<protein>
    <submittedName>
        <fullName evidence="1">Uncharacterized protein</fullName>
    </submittedName>
</protein>
<sequence length="98" mass="11229">MHRSGQRRQLPMQFGFSSTVNPPYFNLITAVVSIRPALDTLNRYPFFFSLIAALRIEYSLKSLMLISITSFTDILANVPINDFLVTKFVASIIKYYNC</sequence>
<organism evidence="1 2">
    <name type="scientific">Bacteroides fragilis (strain YCH46)</name>
    <dbReference type="NCBI Taxonomy" id="295405"/>
    <lineage>
        <taxon>Bacteria</taxon>
        <taxon>Pseudomonadati</taxon>
        <taxon>Bacteroidota</taxon>
        <taxon>Bacteroidia</taxon>
        <taxon>Bacteroidales</taxon>
        <taxon>Bacteroidaceae</taxon>
        <taxon>Bacteroides</taxon>
    </lineage>
</organism>
<dbReference type="KEGG" id="bfr:BF2476"/>
<evidence type="ECO:0000313" key="2">
    <source>
        <dbReference type="Proteomes" id="UP000002197"/>
    </source>
</evidence>
<dbReference type="HOGENOM" id="CLU_2327974_0_0_10"/>
<evidence type="ECO:0000313" key="1">
    <source>
        <dbReference type="EMBL" id="BAD49225.1"/>
    </source>
</evidence>